<dbReference type="OrthoDB" id="243939at2"/>
<proteinExistence type="predicted"/>
<accession>A0A1I5SKS2</accession>
<feature type="coiled-coil region" evidence="1">
    <location>
        <begin position="1"/>
        <end position="28"/>
    </location>
</feature>
<sequence length="277" mass="32759">MTNYNEIIGELQKRKVQLEASIAIANKKIEKLPEGKLRISYCRGNPQYYKIIDSADTHGKYIKKSDFKIAQELAQKDYLKKIIDVAQEELTIVKRAIGAGANFPKTKEDNQGIITPEAVYDSLKKERKILVSPLLISDDEYARRWSEEQFRISTYKPEEKIYTTRRDEMVRSKSEMVIADMYFEIGVPYRYECELRLKSGVIKYPDFTLLNKRTREVIYHEHLGRMDDEKYRKKNLRKIEEYRRNGIFVGKNLILTFEEDGCPFNIREFEKSIREII</sequence>
<keyword evidence="1" id="KW-0175">Coiled coil</keyword>
<evidence type="ECO:0000256" key="1">
    <source>
        <dbReference type="SAM" id="Coils"/>
    </source>
</evidence>
<dbReference type="EMBL" id="FOXO01000006">
    <property type="protein sequence ID" value="SFP71302.1"/>
    <property type="molecule type" value="Genomic_DNA"/>
</dbReference>
<protein>
    <submittedName>
        <fullName evidence="2">Uncharacterized protein</fullName>
    </submittedName>
</protein>
<dbReference type="AlphaFoldDB" id="A0A1I5SKS2"/>
<organism evidence="2 3">
    <name type="scientific">Butyrivibrio proteoclasticus</name>
    <dbReference type="NCBI Taxonomy" id="43305"/>
    <lineage>
        <taxon>Bacteria</taxon>
        <taxon>Bacillati</taxon>
        <taxon>Bacillota</taxon>
        <taxon>Clostridia</taxon>
        <taxon>Lachnospirales</taxon>
        <taxon>Lachnospiraceae</taxon>
        <taxon>Butyrivibrio</taxon>
    </lineage>
</organism>
<keyword evidence="3" id="KW-1185">Reference proteome</keyword>
<name>A0A1I5SKS2_9FIRM</name>
<reference evidence="3" key="1">
    <citation type="submission" date="2016-10" db="EMBL/GenBank/DDBJ databases">
        <authorList>
            <person name="Varghese N."/>
            <person name="Submissions S."/>
        </authorList>
    </citation>
    <scope>NUCLEOTIDE SEQUENCE [LARGE SCALE GENOMIC DNA]</scope>
    <source>
        <strain evidence="3">P18</strain>
    </source>
</reference>
<evidence type="ECO:0000313" key="2">
    <source>
        <dbReference type="EMBL" id="SFP71302.1"/>
    </source>
</evidence>
<evidence type="ECO:0000313" key="3">
    <source>
        <dbReference type="Proteomes" id="UP000182624"/>
    </source>
</evidence>
<dbReference type="RefSeq" id="WP_074885603.1">
    <property type="nucleotide sequence ID" value="NZ_FOXO01000006.1"/>
</dbReference>
<dbReference type="Proteomes" id="UP000182624">
    <property type="component" value="Unassembled WGS sequence"/>
</dbReference>
<gene>
    <name evidence="2" type="ORF">SAMN04487928_106123</name>
</gene>